<accession>A0A4Y2A3D5</accession>
<dbReference type="AlphaFoldDB" id="A0A4Y2A3D5"/>
<dbReference type="EMBL" id="BGPR01000005">
    <property type="protein sequence ID" value="GBL74288.1"/>
    <property type="molecule type" value="Genomic_DNA"/>
</dbReference>
<evidence type="ECO:0000313" key="2">
    <source>
        <dbReference type="Proteomes" id="UP000499080"/>
    </source>
</evidence>
<protein>
    <submittedName>
        <fullName evidence="1">Uncharacterized protein</fullName>
    </submittedName>
</protein>
<reference evidence="1 2" key="1">
    <citation type="journal article" date="2019" name="Sci. Rep.">
        <title>Orb-weaving spider Araneus ventricosus genome elucidates the spidroin gene catalogue.</title>
        <authorList>
            <person name="Kono N."/>
            <person name="Nakamura H."/>
            <person name="Ohtoshi R."/>
            <person name="Moran D.A.P."/>
            <person name="Shinohara A."/>
            <person name="Yoshida Y."/>
            <person name="Fujiwara M."/>
            <person name="Mori M."/>
            <person name="Tomita M."/>
            <person name="Arakawa K."/>
        </authorList>
    </citation>
    <scope>NUCLEOTIDE SEQUENCE [LARGE SCALE GENOMIC DNA]</scope>
</reference>
<dbReference type="Proteomes" id="UP000499080">
    <property type="component" value="Unassembled WGS sequence"/>
</dbReference>
<organism evidence="1 2">
    <name type="scientific">Araneus ventricosus</name>
    <name type="common">Orbweaver spider</name>
    <name type="synonym">Epeira ventricosa</name>
    <dbReference type="NCBI Taxonomy" id="182803"/>
    <lineage>
        <taxon>Eukaryota</taxon>
        <taxon>Metazoa</taxon>
        <taxon>Ecdysozoa</taxon>
        <taxon>Arthropoda</taxon>
        <taxon>Chelicerata</taxon>
        <taxon>Arachnida</taxon>
        <taxon>Araneae</taxon>
        <taxon>Araneomorphae</taxon>
        <taxon>Entelegynae</taxon>
        <taxon>Araneoidea</taxon>
        <taxon>Araneidae</taxon>
        <taxon>Araneus</taxon>
    </lineage>
</organism>
<proteinExistence type="predicted"/>
<keyword evidence="2" id="KW-1185">Reference proteome</keyword>
<evidence type="ECO:0000313" key="1">
    <source>
        <dbReference type="EMBL" id="GBL74288.1"/>
    </source>
</evidence>
<comment type="caution">
    <text evidence="1">The sequence shown here is derived from an EMBL/GenBank/DDBJ whole genome shotgun (WGS) entry which is preliminary data.</text>
</comment>
<sequence>MKLDIHKGSAPVHLEQGASPFSNFQAIHLDGSFTSRTAEIANPSPTVTLISWGYYAYSSFRFQNGFLRPDFPRLTPTHLPLLILWFSLL</sequence>
<gene>
    <name evidence="1" type="ORF">AVEN_235281_1</name>
</gene>
<name>A0A4Y2A3D5_ARAVE</name>